<reference evidence="2 3" key="1">
    <citation type="journal article" date="2019" name="Antonie Van Leeuwenhoek">
        <title>Description of 'Ca. Methylobacter oryzae' KRF1, a novel species from the environmentally important Methylobacter clade 2.</title>
        <authorList>
            <person name="Khatri K."/>
            <person name="Mohite J.A."/>
            <person name="Pandit P.S."/>
            <person name="Bahulikar R."/>
            <person name="Rahalkar M.C."/>
        </authorList>
    </citation>
    <scope>NUCLEOTIDE SEQUENCE [LARGE SCALE GENOMIC DNA]</scope>
    <source>
        <strain evidence="2 3">KRF1</strain>
    </source>
</reference>
<dbReference type="InterPro" id="IPR009883">
    <property type="entry name" value="YgfX"/>
</dbReference>
<keyword evidence="3" id="KW-1185">Reference proteome</keyword>
<proteinExistence type="predicted"/>
<evidence type="ECO:0000313" key="3">
    <source>
        <dbReference type="Proteomes" id="UP000733744"/>
    </source>
</evidence>
<protein>
    <recommendedName>
        <fullName evidence="4">Toxin CptA</fullName>
    </recommendedName>
</protein>
<keyword evidence="1" id="KW-1133">Transmembrane helix</keyword>
<dbReference type="Proteomes" id="UP000733744">
    <property type="component" value="Unassembled WGS sequence"/>
</dbReference>
<dbReference type="RefSeq" id="WP_127029398.1">
    <property type="nucleotide sequence ID" value="NZ_RYFG02000095.1"/>
</dbReference>
<evidence type="ECO:0008006" key="4">
    <source>
        <dbReference type="Google" id="ProtNLM"/>
    </source>
</evidence>
<keyword evidence="1" id="KW-0812">Transmembrane</keyword>
<feature type="transmembrane region" description="Helical" evidence="1">
    <location>
        <begin position="45"/>
        <end position="62"/>
    </location>
</feature>
<accession>A0ABY3CA13</accession>
<evidence type="ECO:0000256" key="1">
    <source>
        <dbReference type="SAM" id="Phobius"/>
    </source>
</evidence>
<organism evidence="2 3">
    <name type="scientific">Candidatus Methylobacter oryzae</name>
    <dbReference type="NCBI Taxonomy" id="2497749"/>
    <lineage>
        <taxon>Bacteria</taxon>
        <taxon>Pseudomonadati</taxon>
        <taxon>Pseudomonadota</taxon>
        <taxon>Gammaproteobacteria</taxon>
        <taxon>Methylococcales</taxon>
        <taxon>Methylococcaceae</taxon>
        <taxon>Methylobacter</taxon>
    </lineage>
</organism>
<evidence type="ECO:0000313" key="2">
    <source>
        <dbReference type="EMBL" id="TRW94738.1"/>
    </source>
</evidence>
<dbReference type="Pfam" id="PF07254">
    <property type="entry name" value="Cpta_toxin"/>
    <property type="match status" value="1"/>
</dbReference>
<name>A0ABY3CA13_9GAMM</name>
<keyword evidence="1" id="KW-0472">Membrane</keyword>
<gene>
    <name evidence="2" type="ORF">EKO24_011005</name>
</gene>
<dbReference type="EMBL" id="RYFG02000095">
    <property type="protein sequence ID" value="TRW94738.1"/>
    <property type="molecule type" value="Genomic_DNA"/>
</dbReference>
<comment type="caution">
    <text evidence="2">The sequence shown here is derived from an EMBL/GenBank/DDBJ whole genome shotgun (WGS) entry which is preliminary data.</text>
</comment>
<sequence>MPKKLEPSLLLELKPSQRLKQLLVAMHALTLGASIVNALPVTVKLLLLIAICIHFYFSIKHLESEPYTIKHTDALGWEVSGGSDFKPVQILDSTVITTFAIFLHFTGDAHKRSLLILNDALSKDDYRRLIVRLKTAGNSKSQTH</sequence>